<sequence>MKERCGVLARSTGMRDYDTPKKPEDTPPVINPGAKQENSHDSGQDDSEEAPSNDRPAGNPPSAAEQAMAPAQEGGRDGAGEAALDHPSRD</sequence>
<feature type="compositionally biased region" description="Basic and acidic residues" evidence="1">
    <location>
        <begin position="74"/>
        <end position="90"/>
    </location>
</feature>
<proteinExistence type="predicted"/>
<feature type="region of interest" description="Disordered" evidence="1">
    <location>
        <begin position="1"/>
        <end position="90"/>
    </location>
</feature>
<feature type="compositionally biased region" description="Basic and acidic residues" evidence="1">
    <location>
        <begin position="13"/>
        <end position="25"/>
    </location>
</feature>
<gene>
    <name evidence="2" type="ORF">J121_674</name>
</gene>
<dbReference type="Proteomes" id="UP000037446">
    <property type="component" value="Unassembled WGS sequence"/>
</dbReference>
<evidence type="ECO:0000256" key="1">
    <source>
        <dbReference type="SAM" id="MobiDB-lite"/>
    </source>
</evidence>
<organism evidence="2 3">
    <name type="scientific">Qipengyuania citrea LAMA 915</name>
    <dbReference type="NCBI Taxonomy" id="1306953"/>
    <lineage>
        <taxon>Bacteria</taxon>
        <taxon>Pseudomonadati</taxon>
        <taxon>Pseudomonadota</taxon>
        <taxon>Alphaproteobacteria</taxon>
        <taxon>Sphingomonadales</taxon>
        <taxon>Erythrobacteraceae</taxon>
        <taxon>Qipengyuania</taxon>
    </lineage>
</organism>
<name>A0A0L1KC89_9SPHN</name>
<protein>
    <submittedName>
        <fullName evidence="2">Uncharacterized protein</fullName>
    </submittedName>
</protein>
<dbReference type="PATRIC" id="fig|1306953.7.peg.684"/>
<evidence type="ECO:0000313" key="2">
    <source>
        <dbReference type="EMBL" id="KNH01541.1"/>
    </source>
</evidence>
<evidence type="ECO:0000313" key="3">
    <source>
        <dbReference type="Proteomes" id="UP000037446"/>
    </source>
</evidence>
<reference evidence="3" key="1">
    <citation type="submission" date="2015-02" db="EMBL/GenBank/DDBJ databases">
        <authorList>
            <person name="Lima A.O."/>
            <person name="Cabral A."/>
            <person name="Porto L.M."/>
            <person name="Silva M.A."/>
        </authorList>
    </citation>
    <scope>NUCLEOTIDE SEQUENCE [LARGE SCALE GENOMIC DNA]</scope>
    <source>
        <strain evidence="3">LAMA 915</strain>
    </source>
</reference>
<accession>A0A0L1KC89</accession>
<comment type="caution">
    <text evidence="2">The sequence shown here is derived from an EMBL/GenBank/DDBJ whole genome shotgun (WGS) entry which is preliminary data.</text>
</comment>
<dbReference type="STRING" id="1306953.J121_674"/>
<dbReference type="EMBL" id="JYNE01000026">
    <property type="protein sequence ID" value="KNH01541.1"/>
    <property type="molecule type" value="Genomic_DNA"/>
</dbReference>
<dbReference type="AlphaFoldDB" id="A0A0L1KC89"/>